<organism evidence="3">
    <name type="scientific">Cladocopium goreaui</name>
    <dbReference type="NCBI Taxonomy" id="2562237"/>
    <lineage>
        <taxon>Eukaryota</taxon>
        <taxon>Sar</taxon>
        <taxon>Alveolata</taxon>
        <taxon>Dinophyceae</taxon>
        <taxon>Suessiales</taxon>
        <taxon>Symbiodiniaceae</taxon>
        <taxon>Cladocopium</taxon>
    </lineage>
</organism>
<reference evidence="3" key="1">
    <citation type="submission" date="2022-10" db="EMBL/GenBank/DDBJ databases">
        <authorList>
            <person name="Chen Y."/>
            <person name="Dougan E. K."/>
            <person name="Chan C."/>
            <person name="Rhodes N."/>
            <person name="Thang M."/>
        </authorList>
    </citation>
    <scope>NUCLEOTIDE SEQUENCE</scope>
</reference>
<evidence type="ECO:0000256" key="1">
    <source>
        <dbReference type="SAM" id="MobiDB-lite"/>
    </source>
</evidence>
<dbReference type="EMBL" id="CAMXCT010003051">
    <property type="protein sequence ID" value="CAI4002143.1"/>
    <property type="molecule type" value="Genomic_DNA"/>
</dbReference>
<gene>
    <name evidence="3" type="ORF">C1SCF055_LOCUS28115</name>
</gene>
<proteinExistence type="predicted"/>
<evidence type="ECO:0000259" key="2">
    <source>
        <dbReference type="PROSITE" id="PS50878"/>
    </source>
</evidence>
<dbReference type="Proteomes" id="UP001152797">
    <property type="component" value="Unassembled WGS sequence"/>
</dbReference>
<reference evidence="4 5" key="2">
    <citation type="submission" date="2024-05" db="EMBL/GenBank/DDBJ databases">
        <authorList>
            <person name="Chen Y."/>
            <person name="Shah S."/>
            <person name="Dougan E. K."/>
            <person name="Thang M."/>
            <person name="Chan C."/>
        </authorList>
    </citation>
    <scope>NUCLEOTIDE SEQUENCE [LARGE SCALE GENOMIC DNA]</scope>
</reference>
<sequence length="926" mass="98008">MAGHMQDTEPGTNSLPSILEIHGSNTPTLRRVPHAARHSWSKALTRALALAHHHNTEAAWKQLLMLPQAVLDAPPCGGKKHHKALAAYTLDRLARWHEGERMALWTSRHSPPKPRRQSRTPQQRRELATGLAREGWDGKACAALLAEGLCPETPATVDALKCLHPQQPHLQPPDPQQMPPCADITPETVAAALRSFPAGTSPGPTGLRAQHLLDASSPGDTDCFIHALTQVVLLLARGHAPASVAVGLAGAGLVAVPKPSGGVRPIAIGEILRRLVGKCLLRQIRDEVRTSLWPAQVGVCVPAGAETAVHTARAWVHRHGNSAGKAVVKLDFHNAFNTISRAAVLQAVQARFPGLTRWAWWCYGGHTCLRFGSSTLTSAGGVQQGDPLGPLFFALAIQALAEELQQGVDLAVFYLDDGLLAGDIAAVSAALTHLQHRAASLGLTLNLHKSEVIAVGSTSPADLDGHFPAALLYTATGASRVMRNFELLGAPIGDDAFCAAHTVGRVEAAERLLDGIADLEDPQIGLRLLRRAAGHSRLAHNLRCAAPGPQGRALRHFDDLVRTCFETLTGLHPDAAQWEQATRGLGHGGLGLRSTVRDSAAAYLASVGGCSVACTQLDPHYAAIADSHAASALSTYNQVLGTASPLTLETAFSLRQKALTLKLDIASWERQLASSTVAGRAVLLSEAEPGARAFLAALPGGRTRIEPALFTTELGQRLGMTEALQDGWCPQCDSVLDRFSYHAAVCVAGGGTGAASQRSPRPSPLEKPGLLLPHRPDDSVAGRRPADIFLPTYAGSPTALDLAVTAPLRAESLTEASNTPAAAAASYAQVKWTHLDTAAVCARQGLSFKPLVLECAGAWEREAAKFLRHVSGSVAVRTGQDVSQVHGKLLQELCVVARCHRARAVLRRRAGLASASAADFLVQPEP</sequence>
<name>A0A9P1D485_9DINO</name>
<evidence type="ECO:0000313" key="4">
    <source>
        <dbReference type="EMBL" id="CAL4789455.1"/>
    </source>
</evidence>
<dbReference type="PANTHER" id="PTHR48462">
    <property type="entry name" value="PROTEIN, PUTATIVE-RELATED"/>
    <property type="match status" value="1"/>
</dbReference>
<feature type="region of interest" description="Disordered" evidence="1">
    <location>
        <begin position="751"/>
        <end position="777"/>
    </location>
</feature>
<protein>
    <submittedName>
        <fullName evidence="4">Retrotransposable element SLACS 132 kDa protein (ORF2)</fullName>
    </submittedName>
</protein>
<dbReference type="OrthoDB" id="447463at2759"/>
<dbReference type="Pfam" id="PF00078">
    <property type="entry name" value="RVT_1"/>
    <property type="match status" value="1"/>
</dbReference>
<keyword evidence="5" id="KW-1185">Reference proteome</keyword>
<feature type="domain" description="Reverse transcriptase" evidence="2">
    <location>
        <begin position="237"/>
        <end position="492"/>
    </location>
</feature>
<dbReference type="PANTHER" id="PTHR48462:SF1">
    <property type="entry name" value="PROTEIN, PUTATIVE-RELATED"/>
    <property type="match status" value="1"/>
</dbReference>
<dbReference type="InterPro" id="IPR000477">
    <property type="entry name" value="RT_dom"/>
</dbReference>
<feature type="region of interest" description="Disordered" evidence="1">
    <location>
        <begin position="104"/>
        <end position="128"/>
    </location>
</feature>
<comment type="caution">
    <text evidence="3">The sequence shown here is derived from an EMBL/GenBank/DDBJ whole genome shotgun (WGS) entry which is preliminary data.</text>
</comment>
<dbReference type="PROSITE" id="PS50878">
    <property type="entry name" value="RT_POL"/>
    <property type="match status" value="1"/>
</dbReference>
<accession>A0A9P1D485</accession>
<evidence type="ECO:0000313" key="5">
    <source>
        <dbReference type="Proteomes" id="UP001152797"/>
    </source>
</evidence>
<feature type="region of interest" description="Disordered" evidence="1">
    <location>
        <begin position="1"/>
        <end position="20"/>
    </location>
</feature>
<evidence type="ECO:0000313" key="3">
    <source>
        <dbReference type="EMBL" id="CAI4002143.1"/>
    </source>
</evidence>
<dbReference type="AlphaFoldDB" id="A0A9P1D485"/>
<dbReference type="EMBL" id="CAMXCT020003051">
    <property type="protein sequence ID" value="CAL1155518.1"/>
    <property type="molecule type" value="Genomic_DNA"/>
</dbReference>
<dbReference type="EMBL" id="CAMXCT030003051">
    <property type="protein sequence ID" value="CAL4789455.1"/>
    <property type="molecule type" value="Genomic_DNA"/>
</dbReference>